<sequence>MPLTPEVLTANGEVVARLRSLDISFAPDEEPQAATSPKCAARGCA</sequence>
<dbReference type="EMBL" id="LS398110">
    <property type="protein sequence ID" value="SPP98944.1"/>
    <property type="molecule type" value="Genomic_DNA"/>
</dbReference>
<dbReference type="AlphaFoldDB" id="A0A2U3QBY2"/>
<evidence type="ECO:0000313" key="1">
    <source>
        <dbReference type="EMBL" id="SPP98944.1"/>
    </source>
</evidence>
<dbReference type="KEGG" id="bvz:BRAD3257_8357"/>
<reference evidence="1 2" key="1">
    <citation type="submission" date="2018-03" db="EMBL/GenBank/DDBJ databases">
        <authorList>
            <person name="Gully D."/>
        </authorList>
    </citation>
    <scope>NUCLEOTIDE SEQUENCE [LARGE SCALE GENOMIC DNA]</scope>
    <source>
        <strain evidence="1">ORS3257</strain>
    </source>
</reference>
<protein>
    <submittedName>
        <fullName evidence="1">Uncharacterized protein</fullName>
    </submittedName>
</protein>
<dbReference type="RefSeq" id="WP_244607828.1">
    <property type="nucleotide sequence ID" value="NZ_LS398110.1"/>
</dbReference>
<name>A0A2U3QBY2_9BRAD</name>
<gene>
    <name evidence="1" type="ORF">BRAD3257_8357</name>
</gene>
<dbReference type="Proteomes" id="UP000246085">
    <property type="component" value="Chromosome BRAD3257"/>
</dbReference>
<organism evidence="1 2">
    <name type="scientific">Bradyrhizobium vignae</name>
    <dbReference type="NCBI Taxonomy" id="1549949"/>
    <lineage>
        <taxon>Bacteria</taxon>
        <taxon>Pseudomonadati</taxon>
        <taxon>Pseudomonadota</taxon>
        <taxon>Alphaproteobacteria</taxon>
        <taxon>Hyphomicrobiales</taxon>
        <taxon>Nitrobacteraceae</taxon>
        <taxon>Bradyrhizobium</taxon>
    </lineage>
</organism>
<accession>A0A2U3QBY2</accession>
<proteinExistence type="predicted"/>
<evidence type="ECO:0000313" key="2">
    <source>
        <dbReference type="Proteomes" id="UP000246085"/>
    </source>
</evidence>